<feature type="transmembrane region" description="Helical" evidence="8">
    <location>
        <begin position="154"/>
        <end position="175"/>
    </location>
</feature>
<dbReference type="PROSITE" id="PS50850">
    <property type="entry name" value="MFS"/>
    <property type="match status" value="1"/>
</dbReference>
<feature type="transmembrane region" description="Helical" evidence="8">
    <location>
        <begin position="289"/>
        <end position="309"/>
    </location>
</feature>
<organism evidence="10 11">
    <name type="scientific">Aspergillus udagawae</name>
    <dbReference type="NCBI Taxonomy" id="91492"/>
    <lineage>
        <taxon>Eukaryota</taxon>
        <taxon>Fungi</taxon>
        <taxon>Dikarya</taxon>
        <taxon>Ascomycota</taxon>
        <taxon>Pezizomycotina</taxon>
        <taxon>Eurotiomycetes</taxon>
        <taxon>Eurotiomycetidae</taxon>
        <taxon>Eurotiales</taxon>
        <taxon>Aspergillaceae</taxon>
        <taxon>Aspergillus</taxon>
        <taxon>Aspergillus subgen. Fumigati</taxon>
    </lineage>
</organism>
<feature type="transmembrane region" description="Helical" evidence="8">
    <location>
        <begin position="218"/>
        <end position="237"/>
    </location>
</feature>
<keyword evidence="4 8" id="KW-0812">Transmembrane</keyword>
<name>A0A8E0R1X5_9EURO</name>
<dbReference type="EMBL" id="BBXM02000010">
    <property type="protein sequence ID" value="GIC94702.1"/>
    <property type="molecule type" value="Genomic_DNA"/>
</dbReference>
<dbReference type="GeneID" id="66989507"/>
<dbReference type="PANTHER" id="PTHR23501:SF12">
    <property type="entry name" value="MAJOR FACILITATOR SUPERFAMILY (MFS) PROFILE DOMAIN-CONTAINING PROTEIN-RELATED"/>
    <property type="match status" value="1"/>
</dbReference>
<feature type="transmembrane region" description="Helical" evidence="8">
    <location>
        <begin position="370"/>
        <end position="389"/>
    </location>
</feature>
<feature type="compositionally biased region" description="Polar residues" evidence="7">
    <location>
        <begin position="22"/>
        <end position="34"/>
    </location>
</feature>
<dbReference type="InterPro" id="IPR011701">
    <property type="entry name" value="MFS"/>
</dbReference>
<keyword evidence="5 8" id="KW-1133">Transmembrane helix</keyword>
<reference evidence="10" key="1">
    <citation type="journal article" date="2015" name="Genome Announc.">
        <title>Draft Genome Sequence of the Pathogenic Filamentous Fungus Aspergillus udagawae Strain IFM 46973T.</title>
        <authorList>
            <person name="Kusuya Y."/>
            <person name="Takahashi-Nakaguchi A."/>
            <person name="Takahashi H."/>
            <person name="Yaguchi T."/>
        </authorList>
    </citation>
    <scope>NUCLEOTIDE SEQUENCE</scope>
    <source>
        <strain evidence="10">IFM 46973</strain>
    </source>
</reference>
<dbReference type="InterPro" id="IPR020846">
    <property type="entry name" value="MFS_dom"/>
</dbReference>
<evidence type="ECO:0000313" key="11">
    <source>
        <dbReference type="Proteomes" id="UP000036893"/>
    </source>
</evidence>
<evidence type="ECO:0000256" key="2">
    <source>
        <dbReference type="ARBA" id="ARBA00007520"/>
    </source>
</evidence>
<evidence type="ECO:0000256" key="5">
    <source>
        <dbReference type="ARBA" id="ARBA00022989"/>
    </source>
</evidence>
<dbReference type="InterPro" id="IPR036259">
    <property type="entry name" value="MFS_trans_sf"/>
</dbReference>
<evidence type="ECO:0000256" key="1">
    <source>
        <dbReference type="ARBA" id="ARBA00004141"/>
    </source>
</evidence>
<evidence type="ECO:0000313" key="10">
    <source>
        <dbReference type="EMBL" id="GIC94702.1"/>
    </source>
</evidence>
<feature type="transmembrane region" description="Helical" evidence="8">
    <location>
        <begin position="129"/>
        <end position="148"/>
    </location>
</feature>
<evidence type="ECO:0000256" key="7">
    <source>
        <dbReference type="SAM" id="MobiDB-lite"/>
    </source>
</evidence>
<sequence>MTEPLVTPSSRSLNGQPEKIVSQGTDLENNTSPSAAPVQHANGPSATEDTPPECTVTGFRWFLVCVAIFSANILYGLDTTIAADIQAAVSETFDNVRQLGWLGVGFTLGSTVAILPLGKAFGTFDTKWVFLSCLTMFAAASALCGAAPSMNAIIVGRVWAGAGGAGMYLGTLNLVTTMSSPQKQPFYIGMTGFVYGSGCILGPIVGGSLADSSASWRWAFYLNLVIFGAMSPIYLFILPSLPRRPDLPFLDKLRSLDWLGIILTAGLCVSFTLAFTFGGSIWPWNDGRVIALLVAFGVITLMFCVTQRYSMLTDPINRIFPCEFLRNPQLILLYVCMACGGAALFVSVYYIPLYFLFVHGDSGTQAAVRLLPFIFVYVATILTCGAVMGKTGYHNFWYIFSGIFMTCGGAAMYTVRYDTPVANIYGYSILLGLGMTTTQAGYAVGPLLVKPDRIAELIQYLNISQGSSQLIGLAIASCIFQSLGFQRLKGALAGTGYSDAQIQAAIAGARSELLRNATPELRAKCVDAIVRTIGDVWVMVIAAGALWTLSSLFLTRKRFFV</sequence>
<proteinExistence type="inferred from homology"/>
<keyword evidence="3" id="KW-0813">Transport</keyword>
<feature type="transmembrane region" description="Helical" evidence="8">
    <location>
        <begin position="536"/>
        <end position="555"/>
    </location>
</feature>
<dbReference type="RefSeq" id="XP_043151968.1">
    <property type="nucleotide sequence ID" value="XM_043296033.1"/>
</dbReference>
<feature type="transmembrane region" description="Helical" evidence="8">
    <location>
        <begin position="427"/>
        <end position="449"/>
    </location>
</feature>
<feature type="transmembrane region" description="Helical" evidence="8">
    <location>
        <begin position="258"/>
        <end position="277"/>
    </location>
</feature>
<comment type="subcellular location">
    <subcellularLocation>
        <location evidence="1">Membrane</location>
        <topology evidence="1">Multi-pass membrane protein</topology>
    </subcellularLocation>
</comment>
<dbReference type="AlphaFoldDB" id="A0A8E0R1X5"/>
<dbReference type="PANTHER" id="PTHR23501">
    <property type="entry name" value="MAJOR FACILITATOR SUPERFAMILY"/>
    <property type="match status" value="1"/>
</dbReference>
<feature type="transmembrane region" description="Helical" evidence="8">
    <location>
        <begin position="396"/>
        <end position="415"/>
    </location>
</feature>
<evidence type="ECO:0000256" key="3">
    <source>
        <dbReference type="ARBA" id="ARBA00022448"/>
    </source>
</evidence>
<dbReference type="SUPFAM" id="SSF103473">
    <property type="entry name" value="MFS general substrate transporter"/>
    <property type="match status" value="1"/>
</dbReference>
<gene>
    <name evidence="10" type="ORF">Aud_002031</name>
</gene>
<evidence type="ECO:0000256" key="6">
    <source>
        <dbReference type="ARBA" id="ARBA00023136"/>
    </source>
</evidence>
<evidence type="ECO:0000256" key="4">
    <source>
        <dbReference type="ARBA" id="ARBA00022692"/>
    </source>
</evidence>
<protein>
    <recommendedName>
        <fullName evidence="9">Major facilitator superfamily (MFS) profile domain-containing protein</fullName>
    </recommendedName>
</protein>
<accession>A0A8E0R1X5</accession>
<dbReference type="GO" id="GO:0005886">
    <property type="term" value="C:plasma membrane"/>
    <property type="evidence" value="ECO:0007669"/>
    <property type="project" value="TreeGrafter"/>
</dbReference>
<comment type="caution">
    <text evidence="10">The sequence shown here is derived from an EMBL/GenBank/DDBJ whole genome shotgun (WGS) entry which is preliminary data.</text>
</comment>
<comment type="similarity">
    <text evidence="2">Belongs to the major facilitator superfamily. TCR/Tet family.</text>
</comment>
<reference evidence="10" key="2">
    <citation type="submission" date="2021-01" db="EMBL/GenBank/DDBJ databases">
        <title>Pan-genome distribution and transcriptional activeness of fungal secondary metabolism genes in Aspergillus section Fumigati.</title>
        <authorList>
            <person name="Takahashi H."/>
            <person name="Umemura M."/>
            <person name="Ninomiya A."/>
            <person name="Kusuya Y."/>
            <person name="Urayama S."/>
            <person name="Shimizu M."/>
            <person name="Watanabe A."/>
            <person name="Kamei K."/>
            <person name="Yaguchi T."/>
            <person name="Hagiwara D."/>
        </authorList>
    </citation>
    <scope>NUCLEOTIDE SEQUENCE</scope>
    <source>
        <strain evidence="10">IFM 46973</strain>
    </source>
</reference>
<evidence type="ECO:0000259" key="9">
    <source>
        <dbReference type="PROSITE" id="PS50850"/>
    </source>
</evidence>
<feature type="transmembrane region" description="Helical" evidence="8">
    <location>
        <begin position="99"/>
        <end position="117"/>
    </location>
</feature>
<evidence type="ECO:0000256" key="8">
    <source>
        <dbReference type="SAM" id="Phobius"/>
    </source>
</evidence>
<feature type="transmembrane region" description="Helical" evidence="8">
    <location>
        <begin position="330"/>
        <end position="350"/>
    </location>
</feature>
<feature type="transmembrane region" description="Helical" evidence="8">
    <location>
        <begin position="187"/>
        <end position="206"/>
    </location>
</feature>
<keyword evidence="6 8" id="KW-0472">Membrane</keyword>
<feature type="domain" description="Major facilitator superfamily (MFS) profile" evidence="9">
    <location>
        <begin position="64"/>
        <end position="559"/>
    </location>
</feature>
<feature type="region of interest" description="Disordered" evidence="7">
    <location>
        <begin position="1"/>
        <end position="50"/>
    </location>
</feature>
<dbReference type="Gene3D" id="1.20.1250.20">
    <property type="entry name" value="MFS general substrate transporter like domains"/>
    <property type="match status" value="2"/>
</dbReference>
<dbReference type="Proteomes" id="UP000036893">
    <property type="component" value="Unassembled WGS sequence"/>
</dbReference>
<dbReference type="Pfam" id="PF07690">
    <property type="entry name" value="MFS_1"/>
    <property type="match status" value="1"/>
</dbReference>
<dbReference type="GO" id="GO:0022857">
    <property type="term" value="F:transmembrane transporter activity"/>
    <property type="evidence" value="ECO:0007669"/>
    <property type="project" value="InterPro"/>
</dbReference>